<dbReference type="Pfam" id="PF03466">
    <property type="entry name" value="LysR_substrate"/>
    <property type="match status" value="1"/>
</dbReference>
<dbReference type="PANTHER" id="PTHR30537:SF74">
    <property type="entry name" value="HTH-TYPE TRANSCRIPTIONAL REGULATOR TRPI"/>
    <property type="match status" value="1"/>
</dbReference>
<dbReference type="PANTHER" id="PTHR30537">
    <property type="entry name" value="HTH-TYPE TRANSCRIPTIONAL REGULATOR"/>
    <property type="match status" value="1"/>
</dbReference>
<dbReference type="GO" id="GO:0043565">
    <property type="term" value="F:sequence-specific DNA binding"/>
    <property type="evidence" value="ECO:0007669"/>
    <property type="project" value="TreeGrafter"/>
</dbReference>
<keyword evidence="3" id="KW-0238">DNA-binding</keyword>
<dbReference type="SUPFAM" id="SSF46785">
    <property type="entry name" value="Winged helix' DNA-binding domain"/>
    <property type="match status" value="1"/>
</dbReference>
<dbReference type="InterPro" id="IPR036390">
    <property type="entry name" value="WH_DNA-bd_sf"/>
</dbReference>
<organism evidence="6 7">
    <name type="scientific">Ruegeria denitrificans</name>
    <dbReference type="NCBI Taxonomy" id="1715692"/>
    <lineage>
        <taxon>Bacteria</taxon>
        <taxon>Pseudomonadati</taxon>
        <taxon>Pseudomonadota</taxon>
        <taxon>Alphaproteobacteria</taxon>
        <taxon>Rhodobacterales</taxon>
        <taxon>Roseobacteraceae</taxon>
        <taxon>Ruegeria</taxon>
    </lineage>
</organism>
<evidence type="ECO:0000313" key="7">
    <source>
        <dbReference type="Proteomes" id="UP000051260"/>
    </source>
</evidence>
<keyword evidence="2" id="KW-0805">Transcription regulation</keyword>
<dbReference type="RefSeq" id="WP_082643740.1">
    <property type="nucleotide sequence ID" value="NZ_CYUD01000016.1"/>
</dbReference>
<dbReference type="InterPro" id="IPR058163">
    <property type="entry name" value="LysR-type_TF_proteobact-type"/>
</dbReference>
<evidence type="ECO:0000256" key="2">
    <source>
        <dbReference type="ARBA" id="ARBA00023015"/>
    </source>
</evidence>
<dbReference type="Gene3D" id="3.40.190.10">
    <property type="entry name" value="Periplasmic binding protein-like II"/>
    <property type="match status" value="2"/>
</dbReference>
<dbReference type="InterPro" id="IPR000847">
    <property type="entry name" value="LysR_HTH_N"/>
</dbReference>
<dbReference type="SUPFAM" id="SSF53850">
    <property type="entry name" value="Periplasmic binding protein-like II"/>
    <property type="match status" value="1"/>
</dbReference>
<dbReference type="GO" id="GO:0006351">
    <property type="term" value="P:DNA-templated transcription"/>
    <property type="evidence" value="ECO:0007669"/>
    <property type="project" value="TreeGrafter"/>
</dbReference>
<dbReference type="InterPro" id="IPR036388">
    <property type="entry name" value="WH-like_DNA-bd_sf"/>
</dbReference>
<sequence length="293" mass="32319">MRSSPNLPPLLSLRAFLAVARLLSFRNAADELLISQSTVSHHIRQLEAMLGSPLFARHARSISLTPEGKRYLVEINAAFRTITDATAELRAEAGRETLRVTALPSFCSMWLMSRLASFSDAHPGIDIELDPTLEIVSFARDEADLGVRFGIGPWNGVDARLLHVEKIAPIAHSGRTLPLTDLSDEQLLMSRKEQEWQSWAESRGIDIAGAKRMPLNDYNVVIQAAIDGGGVAIGRKLLVETLVREGRLTWLAEPETVDVGLGYWLVSAEGRPFTRAMSLFAEWLTVAFAETGF</sequence>
<keyword evidence="4" id="KW-0804">Transcription</keyword>
<dbReference type="Proteomes" id="UP000051260">
    <property type="component" value="Unassembled WGS sequence"/>
</dbReference>
<dbReference type="Gene3D" id="1.10.10.10">
    <property type="entry name" value="Winged helix-like DNA-binding domain superfamily/Winged helix DNA-binding domain"/>
    <property type="match status" value="1"/>
</dbReference>
<dbReference type="STRING" id="1715692.RUE5091_04088"/>
<protein>
    <submittedName>
        <fullName evidence="6">Gcv operon activator</fullName>
    </submittedName>
</protein>
<evidence type="ECO:0000256" key="1">
    <source>
        <dbReference type="ARBA" id="ARBA00009437"/>
    </source>
</evidence>
<dbReference type="InterPro" id="IPR005119">
    <property type="entry name" value="LysR_subst-bd"/>
</dbReference>
<accession>A0A0P1IQ50</accession>
<dbReference type="CDD" id="cd08432">
    <property type="entry name" value="PBP2_GcdR_TrpI_HvrB_AmpR_like"/>
    <property type="match status" value="1"/>
</dbReference>
<dbReference type="AlphaFoldDB" id="A0A0P1IQ50"/>
<evidence type="ECO:0000256" key="3">
    <source>
        <dbReference type="ARBA" id="ARBA00023125"/>
    </source>
</evidence>
<dbReference type="GO" id="GO:0003700">
    <property type="term" value="F:DNA-binding transcription factor activity"/>
    <property type="evidence" value="ECO:0007669"/>
    <property type="project" value="InterPro"/>
</dbReference>
<comment type="similarity">
    <text evidence="1">Belongs to the LysR transcriptional regulatory family.</text>
</comment>
<keyword evidence="7" id="KW-1185">Reference proteome</keyword>
<proteinExistence type="inferred from homology"/>
<dbReference type="FunFam" id="1.10.10.10:FF:000001">
    <property type="entry name" value="LysR family transcriptional regulator"/>
    <property type="match status" value="1"/>
</dbReference>
<name>A0A0P1IQ50_9RHOB</name>
<gene>
    <name evidence="6" type="primary">gcvA_16</name>
    <name evidence="6" type="ORF">RUE5091_04088</name>
</gene>
<evidence type="ECO:0000313" key="6">
    <source>
        <dbReference type="EMBL" id="CUK17139.1"/>
    </source>
</evidence>
<dbReference type="PROSITE" id="PS50931">
    <property type="entry name" value="HTH_LYSR"/>
    <property type="match status" value="1"/>
</dbReference>
<dbReference type="Pfam" id="PF00126">
    <property type="entry name" value="HTH_1"/>
    <property type="match status" value="1"/>
</dbReference>
<feature type="domain" description="HTH lysR-type" evidence="5">
    <location>
        <begin position="8"/>
        <end position="65"/>
    </location>
</feature>
<dbReference type="EMBL" id="CYUD01000016">
    <property type="protein sequence ID" value="CUK17139.1"/>
    <property type="molecule type" value="Genomic_DNA"/>
</dbReference>
<dbReference type="PRINTS" id="PR00039">
    <property type="entry name" value="HTHLYSR"/>
</dbReference>
<evidence type="ECO:0000259" key="5">
    <source>
        <dbReference type="PROSITE" id="PS50931"/>
    </source>
</evidence>
<reference evidence="7" key="1">
    <citation type="submission" date="2015-09" db="EMBL/GenBank/DDBJ databases">
        <authorList>
            <person name="Rodrigo-Torres L."/>
            <person name="Arahal D.R."/>
        </authorList>
    </citation>
    <scope>NUCLEOTIDE SEQUENCE [LARGE SCALE GENOMIC DNA]</scope>
    <source>
        <strain evidence="7">CECT 5091</strain>
    </source>
</reference>
<evidence type="ECO:0000256" key="4">
    <source>
        <dbReference type="ARBA" id="ARBA00023163"/>
    </source>
</evidence>